<reference evidence="2 3" key="1">
    <citation type="submission" date="2018-09" db="EMBL/GenBank/DDBJ databases">
        <authorList>
            <person name="Zhu H."/>
        </authorList>
    </citation>
    <scope>NUCLEOTIDE SEQUENCE [LARGE SCALE GENOMIC DNA]</scope>
    <source>
        <strain evidence="2 3">K1W22B-8</strain>
    </source>
</reference>
<protein>
    <submittedName>
        <fullName evidence="2">Histidine phosphatase family protein</fullName>
    </submittedName>
</protein>
<sequence>MDVRPVLSSAADSARDWILMKTIFLLRHAKSSWDDTSRDDHDRPLNQRGERAAALVGRFLQQEGLIPDLILCSSAKRTRETLTLVQAVLGDDHPALIEPDLYLAAADVLFDRLRKVGEDAASVMLIGHNPGLEDLATTLIAPKATALEDKLAAKFPTGGLAVIRLPGTRWRDLKRRSGSLELFVVPRDLV</sequence>
<dbReference type="InterPro" id="IPR013078">
    <property type="entry name" value="His_Pase_superF_clade-1"/>
</dbReference>
<dbReference type="Pfam" id="PF00300">
    <property type="entry name" value="His_Phos_1"/>
    <property type="match status" value="1"/>
</dbReference>
<dbReference type="SUPFAM" id="SSF53254">
    <property type="entry name" value="Phosphoglycerate mutase-like"/>
    <property type="match status" value="1"/>
</dbReference>
<feature type="binding site" evidence="1">
    <location>
        <position position="77"/>
    </location>
    <ligand>
        <name>substrate</name>
    </ligand>
</feature>
<dbReference type="Gene3D" id="3.40.50.1240">
    <property type="entry name" value="Phosphoglycerate mutase-like"/>
    <property type="match status" value="1"/>
</dbReference>
<evidence type="ECO:0000256" key="1">
    <source>
        <dbReference type="PIRSR" id="PIRSR613078-2"/>
    </source>
</evidence>
<dbReference type="PANTHER" id="PTHR47623">
    <property type="entry name" value="OS09G0287300 PROTEIN"/>
    <property type="match status" value="1"/>
</dbReference>
<dbReference type="AlphaFoldDB" id="A0A418WFG7"/>
<evidence type="ECO:0000313" key="2">
    <source>
        <dbReference type="EMBL" id="RJF88753.1"/>
    </source>
</evidence>
<organism evidence="2 3">
    <name type="scientific">Oleomonas cavernae</name>
    <dbReference type="NCBI Taxonomy" id="2320859"/>
    <lineage>
        <taxon>Bacteria</taxon>
        <taxon>Pseudomonadati</taxon>
        <taxon>Pseudomonadota</taxon>
        <taxon>Alphaproteobacteria</taxon>
        <taxon>Acetobacterales</taxon>
        <taxon>Acetobacteraceae</taxon>
        <taxon>Oleomonas</taxon>
    </lineage>
</organism>
<dbReference type="Proteomes" id="UP000284605">
    <property type="component" value="Unassembled WGS sequence"/>
</dbReference>
<proteinExistence type="predicted"/>
<keyword evidence="3" id="KW-1185">Reference proteome</keyword>
<gene>
    <name evidence="2" type="ORF">D3874_18620</name>
</gene>
<dbReference type="EMBL" id="QYUK01000011">
    <property type="protein sequence ID" value="RJF88753.1"/>
    <property type="molecule type" value="Genomic_DNA"/>
</dbReference>
<dbReference type="CDD" id="cd07067">
    <property type="entry name" value="HP_PGM_like"/>
    <property type="match status" value="1"/>
</dbReference>
<comment type="caution">
    <text evidence="2">The sequence shown here is derived from an EMBL/GenBank/DDBJ whole genome shotgun (WGS) entry which is preliminary data.</text>
</comment>
<evidence type="ECO:0000313" key="3">
    <source>
        <dbReference type="Proteomes" id="UP000284605"/>
    </source>
</evidence>
<dbReference type="PANTHER" id="PTHR47623:SF1">
    <property type="entry name" value="OS09G0287300 PROTEIN"/>
    <property type="match status" value="1"/>
</dbReference>
<dbReference type="SMART" id="SM00855">
    <property type="entry name" value="PGAM"/>
    <property type="match status" value="1"/>
</dbReference>
<dbReference type="InterPro" id="IPR029033">
    <property type="entry name" value="His_PPase_superfam"/>
</dbReference>
<accession>A0A418WFG7</accession>
<name>A0A418WFG7_9PROT</name>